<proteinExistence type="predicted"/>
<dbReference type="InterPro" id="IPR050109">
    <property type="entry name" value="HTH-type_TetR-like_transc_reg"/>
</dbReference>
<dbReference type="GO" id="GO:0000976">
    <property type="term" value="F:transcription cis-regulatory region binding"/>
    <property type="evidence" value="ECO:0007669"/>
    <property type="project" value="TreeGrafter"/>
</dbReference>
<dbReference type="AlphaFoldDB" id="A0A5C6BPZ9"/>
<evidence type="ECO:0000256" key="2">
    <source>
        <dbReference type="PROSITE-ProRule" id="PRU00335"/>
    </source>
</evidence>
<dbReference type="PROSITE" id="PS50977">
    <property type="entry name" value="HTH_TETR_2"/>
    <property type="match status" value="1"/>
</dbReference>
<dbReference type="PANTHER" id="PTHR30055">
    <property type="entry name" value="HTH-TYPE TRANSCRIPTIONAL REGULATOR RUTR"/>
    <property type="match status" value="1"/>
</dbReference>
<evidence type="ECO:0000313" key="5">
    <source>
        <dbReference type="EMBL" id="TWU13079.1"/>
    </source>
</evidence>
<dbReference type="PROSITE" id="PS01081">
    <property type="entry name" value="HTH_TETR_1"/>
    <property type="match status" value="1"/>
</dbReference>
<keyword evidence="1 2" id="KW-0238">DNA-binding</keyword>
<evidence type="ECO:0000256" key="3">
    <source>
        <dbReference type="SAM" id="MobiDB-lite"/>
    </source>
</evidence>
<keyword evidence="6" id="KW-1185">Reference proteome</keyword>
<dbReference type="OrthoDB" id="9789566at2"/>
<dbReference type="InterPro" id="IPR015292">
    <property type="entry name" value="Tscrpt_reg_YbiH_C"/>
</dbReference>
<gene>
    <name evidence="5" type="ORF">CA54_19050</name>
</gene>
<organism evidence="5 6">
    <name type="scientific">Symmachiella macrocystis</name>
    <dbReference type="NCBI Taxonomy" id="2527985"/>
    <lineage>
        <taxon>Bacteria</taxon>
        <taxon>Pseudomonadati</taxon>
        <taxon>Planctomycetota</taxon>
        <taxon>Planctomycetia</taxon>
        <taxon>Planctomycetales</taxon>
        <taxon>Planctomycetaceae</taxon>
        <taxon>Symmachiella</taxon>
    </lineage>
</organism>
<feature type="DNA-binding region" description="H-T-H motif" evidence="2">
    <location>
        <begin position="99"/>
        <end position="118"/>
    </location>
</feature>
<dbReference type="Pfam" id="PF09209">
    <property type="entry name" value="CecR_C"/>
    <property type="match status" value="1"/>
</dbReference>
<feature type="compositionally biased region" description="Polar residues" evidence="3">
    <location>
        <begin position="297"/>
        <end position="309"/>
    </location>
</feature>
<dbReference type="Gene3D" id="1.10.357.10">
    <property type="entry name" value="Tetracycline Repressor, domain 2"/>
    <property type="match status" value="1"/>
</dbReference>
<accession>A0A5C6BPZ9</accession>
<dbReference type="EMBL" id="SJPP01000001">
    <property type="protein sequence ID" value="TWU13079.1"/>
    <property type="molecule type" value="Genomic_DNA"/>
</dbReference>
<sequence>MANNKNRKRCMANVVLDWNLKKTARDANGFQRRGIGLGRLEKGGSELDVDQLFYTIVSNDCLICISRQPLFPMSTDDTRTRILNAAGPVFAEKGFSDATVRDICQAANVNVASVNYHFGDKEQLYIATVTQARELRVRKVQFPVWSAETLPEEKLRDYLMTMITRMLGTNQAPWQATLMMREVLHPTAACKALVKDHFRPDFDLLVGILREIMPEGTPDFKLHLIGFSILGQCLNYRVAGEVVAIMIDEQERRDHYSITQLAEHIAEFSLAALGCIAPYSERSQSQSSRSIPAPNHSRASTTAGRSVSR</sequence>
<dbReference type="InterPro" id="IPR023772">
    <property type="entry name" value="DNA-bd_HTH_TetR-type_CS"/>
</dbReference>
<evidence type="ECO:0000259" key="4">
    <source>
        <dbReference type="PROSITE" id="PS50977"/>
    </source>
</evidence>
<feature type="region of interest" description="Disordered" evidence="3">
    <location>
        <begin position="284"/>
        <end position="309"/>
    </location>
</feature>
<dbReference type="InterPro" id="IPR036271">
    <property type="entry name" value="Tet_transcr_reg_TetR-rel_C_sf"/>
</dbReference>
<dbReference type="SUPFAM" id="SSF46689">
    <property type="entry name" value="Homeodomain-like"/>
    <property type="match status" value="1"/>
</dbReference>
<dbReference type="GO" id="GO:0003700">
    <property type="term" value="F:DNA-binding transcription factor activity"/>
    <property type="evidence" value="ECO:0007669"/>
    <property type="project" value="TreeGrafter"/>
</dbReference>
<dbReference type="PANTHER" id="PTHR30055:SF226">
    <property type="entry name" value="HTH-TYPE TRANSCRIPTIONAL REGULATOR PKSA"/>
    <property type="match status" value="1"/>
</dbReference>
<dbReference type="InterPro" id="IPR001647">
    <property type="entry name" value="HTH_TetR"/>
</dbReference>
<dbReference type="SUPFAM" id="SSF48498">
    <property type="entry name" value="Tetracyclin repressor-like, C-terminal domain"/>
    <property type="match status" value="1"/>
</dbReference>
<comment type="caution">
    <text evidence="5">The sequence shown here is derived from an EMBL/GenBank/DDBJ whole genome shotgun (WGS) entry which is preliminary data.</text>
</comment>
<name>A0A5C6BPZ9_9PLAN</name>
<evidence type="ECO:0000256" key="1">
    <source>
        <dbReference type="ARBA" id="ARBA00023125"/>
    </source>
</evidence>
<protein>
    <submittedName>
        <fullName evidence="5">Putative DNA-binding transcriptional regulator</fullName>
    </submittedName>
</protein>
<dbReference type="InterPro" id="IPR009057">
    <property type="entry name" value="Homeodomain-like_sf"/>
</dbReference>
<dbReference type="Pfam" id="PF00440">
    <property type="entry name" value="TetR_N"/>
    <property type="match status" value="1"/>
</dbReference>
<reference evidence="5 6" key="1">
    <citation type="submission" date="2019-02" db="EMBL/GenBank/DDBJ databases">
        <title>Deep-cultivation of Planctomycetes and their phenomic and genomic characterization uncovers novel biology.</title>
        <authorList>
            <person name="Wiegand S."/>
            <person name="Jogler M."/>
            <person name="Boedeker C."/>
            <person name="Pinto D."/>
            <person name="Vollmers J."/>
            <person name="Rivas-Marin E."/>
            <person name="Kohn T."/>
            <person name="Peeters S.H."/>
            <person name="Heuer A."/>
            <person name="Rast P."/>
            <person name="Oberbeckmann S."/>
            <person name="Bunk B."/>
            <person name="Jeske O."/>
            <person name="Meyerdierks A."/>
            <person name="Storesund J.E."/>
            <person name="Kallscheuer N."/>
            <person name="Luecker S."/>
            <person name="Lage O.M."/>
            <person name="Pohl T."/>
            <person name="Merkel B.J."/>
            <person name="Hornburger P."/>
            <person name="Mueller R.-W."/>
            <person name="Bruemmer F."/>
            <person name="Labrenz M."/>
            <person name="Spormann A.M."/>
            <person name="Op Den Camp H."/>
            <person name="Overmann J."/>
            <person name="Amann R."/>
            <person name="Jetten M.S.M."/>
            <person name="Mascher T."/>
            <person name="Medema M.H."/>
            <person name="Devos D.P."/>
            <person name="Kaster A.-K."/>
            <person name="Ovreas L."/>
            <person name="Rohde M."/>
            <person name="Galperin M.Y."/>
            <person name="Jogler C."/>
        </authorList>
    </citation>
    <scope>NUCLEOTIDE SEQUENCE [LARGE SCALE GENOMIC DNA]</scope>
    <source>
        <strain evidence="5 6">CA54</strain>
    </source>
</reference>
<dbReference type="Gene3D" id="1.10.10.60">
    <property type="entry name" value="Homeodomain-like"/>
    <property type="match status" value="1"/>
</dbReference>
<dbReference type="PRINTS" id="PR00455">
    <property type="entry name" value="HTHTETR"/>
</dbReference>
<dbReference type="Proteomes" id="UP000320735">
    <property type="component" value="Unassembled WGS sequence"/>
</dbReference>
<feature type="domain" description="HTH tetR-type" evidence="4">
    <location>
        <begin position="76"/>
        <end position="136"/>
    </location>
</feature>
<evidence type="ECO:0000313" key="6">
    <source>
        <dbReference type="Proteomes" id="UP000320735"/>
    </source>
</evidence>